<dbReference type="RefSeq" id="WP_078665666.1">
    <property type="nucleotide sequence ID" value="NZ_FUXM01000018.1"/>
</dbReference>
<reference evidence="2" key="1">
    <citation type="submission" date="2017-02" db="EMBL/GenBank/DDBJ databases">
        <authorList>
            <person name="Varghese N."/>
            <person name="Submissions S."/>
        </authorList>
    </citation>
    <scope>NUCLEOTIDE SEQUENCE [LARGE SCALE GENOMIC DNA]</scope>
    <source>
        <strain evidence="2">DSM 16521</strain>
    </source>
</reference>
<dbReference type="OrthoDB" id="1907806at2"/>
<protein>
    <recommendedName>
        <fullName evidence="3">IrrE N-terminal-like domain-containing protein</fullName>
    </recommendedName>
</protein>
<proteinExistence type="predicted"/>
<organism evidence="1 2">
    <name type="scientific">Carboxydocella sporoproducens DSM 16521</name>
    <dbReference type="NCBI Taxonomy" id="1121270"/>
    <lineage>
        <taxon>Bacteria</taxon>
        <taxon>Bacillati</taxon>
        <taxon>Bacillota</taxon>
        <taxon>Clostridia</taxon>
        <taxon>Eubacteriales</taxon>
        <taxon>Clostridiales Family XVI. Incertae Sedis</taxon>
        <taxon>Carboxydocella</taxon>
    </lineage>
</organism>
<sequence length="103" mass="11638">MVDLREISDLFTNGKAVCHTVQLGPGVAGFVYKSRKGVYHIFVSEDLSPEGRRHIIFHEINHILKDMPVIPYVIGVDMQRYSIEKSAERFAREVGLVYFVGSG</sequence>
<evidence type="ECO:0000313" key="1">
    <source>
        <dbReference type="EMBL" id="SKA01556.1"/>
    </source>
</evidence>
<dbReference type="EMBL" id="FUXM01000018">
    <property type="protein sequence ID" value="SKA01556.1"/>
    <property type="molecule type" value="Genomic_DNA"/>
</dbReference>
<dbReference type="AlphaFoldDB" id="A0A1T4QD59"/>
<gene>
    <name evidence="1" type="ORF">SAMN02745885_01611</name>
</gene>
<keyword evidence="2" id="KW-1185">Reference proteome</keyword>
<evidence type="ECO:0000313" key="2">
    <source>
        <dbReference type="Proteomes" id="UP000189933"/>
    </source>
</evidence>
<accession>A0A1T4QD59</accession>
<dbReference type="Proteomes" id="UP000189933">
    <property type="component" value="Unassembled WGS sequence"/>
</dbReference>
<name>A0A1T4QD59_9FIRM</name>
<evidence type="ECO:0008006" key="3">
    <source>
        <dbReference type="Google" id="ProtNLM"/>
    </source>
</evidence>